<protein>
    <recommendedName>
        <fullName evidence="3">DUF2680 domain-containing protein</fullName>
    </recommendedName>
</protein>
<proteinExistence type="predicted"/>
<reference evidence="1 2" key="1">
    <citation type="submission" date="2017-09" db="EMBL/GenBank/DDBJ databases">
        <title>Depth-based differentiation of microbial function through sediment-hosted aquifers and enrichment of novel symbionts in the deep terrestrial subsurface.</title>
        <authorList>
            <person name="Probst A.J."/>
            <person name="Ladd B."/>
            <person name="Jarett J.K."/>
            <person name="Geller-Mcgrath D.E."/>
            <person name="Sieber C.M."/>
            <person name="Emerson J.B."/>
            <person name="Anantharaman K."/>
            <person name="Thomas B.C."/>
            <person name="Malmstrom R."/>
            <person name="Stieglmeier M."/>
            <person name="Klingl A."/>
            <person name="Woyke T."/>
            <person name="Ryan C.M."/>
            <person name="Banfield J.F."/>
        </authorList>
    </citation>
    <scope>NUCLEOTIDE SEQUENCE [LARGE SCALE GENOMIC DNA]</scope>
    <source>
        <strain evidence="1">CG23_combo_of_CG06-09_8_20_14_all_38_19</strain>
    </source>
</reference>
<organism evidence="1 2">
    <name type="scientific">Candidatus Nealsonbacteria bacterium CG23_combo_of_CG06-09_8_20_14_all_38_19</name>
    <dbReference type="NCBI Taxonomy" id="1974721"/>
    <lineage>
        <taxon>Bacteria</taxon>
        <taxon>Candidatus Nealsoniibacteriota</taxon>
    </lineage>
</organism>
<comment type="caution">
    <text evidence="1">The sequence shown here is derived from an EMBL/GenBank/DDBJ whole genome shotgun (WGS) entry which is preliminary data.</text>
</comment>
<evidence type="ECO:0008006" key="3">
    <source>
        <dbReference type="Google" id="ProtNLM"/>
    </source>
</evidence>
<accession>A0A2G9YVI0</accession>
<sequence length="149" mass="16607">MKKKYLIYTILPITALAVLGVGVASAHGWFGGFSNISSDEIAAHQQAIFQNEAQILGISVDEVKNAWAEGKGLKQIMEEKGISQEQIQTRMKELQTQEMKTYLQALVDKGVITQEQADKRLQIMQDRLTNGKMGRGFHMGFGRGFGFGW</sequence>
<dbReference type="AlphaFoldDB" id="A0A2G9YVI0"/>
<evidence type="ECO:0000313" key="2">
    <source>
        <dbReference type="Proteomes" id="UP000230273"/>
    </source>
</evidence>
<name>A0A2G9YVI0_9BACT</name>
<gene>
    <name evidence="1" type="ORF">COX36_04505</name>
</gene>
<evidence type="ECO:0000313" key="1">
    <source>
        <dbReference type="EMBL" id="PIP23212.1"/>
    </source>
</evidence>
<dbReference type="EMBL" id="PCRP01000071">
    <property type="protein sequence ID" value="PIP23212.1"/>
    <property type="molecule type" value="Genomic_DNA"/>
</dbReference>
<dbReference type="Proteomes" id="UP000230273">
    <property type="component" value="Unassembled WGS sequence"/>
</dbReference>